<dbReference type="InterPro" id="IPR051081">
    <property type="entry name" value="HTH_MetalResp_TranReg"/>
</dbReference>
<keyword evidence="2" id="KW-0238">DNA-binding</keyword>
<keyword evidence="8" id="KW-1185">Reference proteome</keyword>
<dbReference type="GO" id="GO:0003700">
    <property type="term" value="F:DNA-binding transcription factor activity"/>
    <property type="evidence" value="ECO:0007669"/>
    <property type="project" value="InterPro"/>
</dbReference>
<protein>
    <submittedName>
        <fullName evidence="5">ArsR family transcriptional regulator</fullName>
    </submittedName>
    <submittedName>
        <fullName evidence="6">Helix-turn-helix domain-containing protein</fullName>
    </submittedName>
</protein>
<gene>
    <name evidence="5" type="ORF">RR45_GL001357</name>
    <name evidence="6" type="ORF">SAMN02746068_00074</name>
</gene>
<dbReference type="EMBL" id="FPKS01000001">
    <property type="protein sequence ID" value="SFZ70123.1"/>
    <property type="molecule type" value="Genomic_DNA"/>
</dbReference>
<evidence type="ECO:0000256" key="1">
    <source>
        <dbReference type="ARBA" id="ARBA00023015"/>
    </source>
</evidence>
<dbReference type="InterPro" id="IPR036390">
    <property type="entry name" value="WH_DNA-bd_sf"/>
</dbReference>
<evidence type="ECO:0000256" key="2">
    <source>
        <dbReference type="ARBA" id="ARBA00023125"/>
    </source>
</evidence>
<dbReference type="NCBIfam" id="NF033789">
    <property type="entry name" value="repress_SdpR"/>
    <property type="match status" value="1"/>
</dbReference>
<dbReference type="Gene3D" id="1.10.10.10">
    <property type="entry name" value="Winged helix-like DNA-binding domain superfamily/Winged helix DNA-binding domain"/>
    <property type="match status" value="1"/>
</dbReference>
<evidence type="ECO:0000313" key="5">
    <source>
        <dbReference type="EMBL" id="PCS04423.1"/>
    </source>
</evidence>
<feature type="domain" description="HTH arsR-type" evidence="4">
    <location>
        <begin position="1"/>
        <end position="89"/>
    </location>
</feature>
<dbReference type="AlphaFoldDB" id="A0A1K2H325"/>
<dbReference type="InterPro" id="IPR036388">
    <property type="entry name" value="WH-like_DNA-bd_sf"/>
</dbReference>
<dbReference type="PANTHER" id="PTHR33154">
    <property type="entry name" value="TRANSCRIPTIONAL REGULATOR, ARSR FAMILY"/>
    <property type="match status" value="1"/>
</dbReference>
<dbReference type="InterPro" id="IPR011991">
    <property type="entry name" value="ArsR-like_HTH"/>
</dbReference>
<dbReference type="PROSITE" id="PS50987">
    <property type="entry name" value="HTH_ARSR_2"/>
    <property type="match status" value="1"/>
</dbReference>
<evidence type="ECO:0000313" key="6">
    <source>
        <dbReference type="EMBL" id="SFZ70123.1"/>
    </source>
</evidence>
<keyword evidence="1" id="KW-0805">Transcription regulation</keyword>
<keyword evidence="3" id="KW-0804">Transcription</keyword>
<reference evidence="6 7" key="2">
    <citation type="submission" date="2016-11" db="EMBL/GenBank/DDBJ databases">
        <authorList>
            <person name="Jaros S."/>
            <person name="Januszkiewicz K."/>
            <person name="Wedrychowicz H."/>
        </authorList>
    </citation>
    <scope>NUCLEOTIDE SEQUENCE [LARGE SCALE GENOMIC DNA]</scope>
    <source>
        <strain evidence="6 7">DSM 22330</strain>
    </source>
</reference>
<dbReference type="Pfam" id="PF12840">
    <property type="entry name" value="HTH_20"/>
    <property type="match status" value="1"/>
</dbReference>
<evidence type="ECO:0000313" key="7">
    <source>
        <dbReference type="Proteomes" id="UP000185655"/>
    </source>
</evidence>
<accession>A0A1K2H325</accession>
<evidence type="ECO:0000313" key="8">
    <source>
        <dbReference type="Proteomes" id="UP000218979"/>
    </source>
</evidence>
<organism evidence="6 7">
    <name type="scientific">Pseudolactococcus chungangensis CAU 28 = DSM 22330</name>
    <dbReference type="NCBI Taxonomy" id="1122154"/>
    <lineage>
        <taxon>Bacteria</taxon>
        <taxon>Bacillati</taxon>
        <taxon>Bacillota</taxon>
        <taxon>Bacilli</taxon>
        <taxon>Lactobacillales</taxon>
        <taxon>Streptococcaceae</taxon>
        <taxon>Pseudolactococcus</taxon>
    </lineage>
</organism>
<dbReference type="EMBL" id="JXJT01000003">
    <property type="protein sequence ID" value="PCS04423.1"/>
    <property type="molecule type" value="Genomic_DNA"/>
</dbReference>
<name>A0A1K2H325_9LACT</name>
<dbReference type="SUPFAM" id="SSF46785">
    <property type="entry name" value="Winged helix' DNA-binding domain"/>
    <property type="match status" value="1"/>
</dbReference>
<evidence type="ECO:0000259" key="4">
    <source>
        <dbReference type="PROSITE" id="PS50987"/>
    </source>
</evidence>
<dbReference type="PANTHER" id="PTHR33154:SF33">
    <property type="entry name" value="TRANSCRIPTIONAL REPRESSOR SDPR"/>
    <property type="match status" value="1"/>
</dbReference>
<dbReference type="GO" id="GO:0003677">
    <property type="term" value="F:DNA binding"/>
    <property type="evidence" value="ECO:0007669"/>
    <property type="project" value="UniProtKB-KW"/>
</dbReference>
<dbReference type="OrthoDB" id="9799175at2"/>
<proteinExistence type="predicted"/>
<dbReference type="PRINTS" id="PR00778">
    <property type="entry name" value="HTHARSR"/>
</dbReference>
<dbReference type="STRING" id="1122154.SAMN02746068_00074"/>
<dbReference type="InterPro" id="IPR001845">
    <property type="entry name" value="HTH_ArsR_DNA-bd_dom"/>
</dbReference>
<dbReference type="InterPro" id="IPR047796">
    <property type="entry name" value="SdpR-like_repress"/>
</dbReference>
<dbReference type="RefSeq" id="WP_031365735.1">
    <property type="nucleotide sequence ID" value="NZ_FPKS01000001.1"/>
</dbReference>
<reference evidence="5 8" key="1">
    <citation type="submission" date="2014-12" db="EMBL/GenBank/DDBJ databases">
        <title>Draft genome sequences of 10 type strains of Lactococcus.</title>
        <authorList>
            <person name="Sun Z."/>
            <person name="Zhong Z."/>
            <person name="Liu W."/>
            <person name="Zhang W."/>
            <person name="Zhang H."/>
        </authorList>
    </citation>
    <scope>NUCLEOTIDE SEQUENCE [LARGE SCALE GENOMIC DNA]</scope>
    <source>
        <strain evidence="5 8">DSM 22330</strain>
    </source>
</reference>
<sequence>MSLQVTLKAISNPVRRDILTLLKSGRLSAGEISEQFALSSATISNHLKQLKSADLIRESKYKNFIYYELNLSVFEETMLWLKDFTGEDK</sequence>
<evidence type="ECO:0000256" key="3">
    <source>
        <dbReference type="ARBA" id="ARBA00023163"/>
    </source>
</evidence>
<dbReference type="NCBIfam" id="NF033788">
    <property type="entry name" value="HTH_metalloreg"/>
    <property type="match status" value="1"/>
</dbReference>
<dbReference type="CDD" id="cd00090">
    <property type="entry name" value="HTH_ARSR"/>
    <property type="match status" value="1"/>
</dbReference>
<dbReference type="Proteomes" id="UP000218979">
    <property type="component" value="Unassembled WGS sequence"/>
</dbReference>
<dbReference type="Proteomes" id="UP000185655">
    <property type="component" value="Unassembled WGS sequence"/>
</dbReference>
<dbReference type="SMART" id="SM00418">
    <property type="entry name" value="HTH_ARSR"/>
    <property type="match status" value="1"/>
</dbReference>